<evidence type="ECO:0000256" key="1">
    <source>
        <dbReference type="ARBA" id="ARBA00001966"/>
    </source>
</evidence>
<dbReference type="InterPro" id="IPR058240">
    <property type="entry name" value="rSAM_sf"/>
</dbReference>
<keyword evidence="5" id="KW-0411">Iron-sulfur</keyword>
<protein>
    <submittedName>
        <fullName evidence="7">Radical SAM protein</fullName>
    </submittedName>
</protein>
<keyword evidence="2" id="KW-0949">S-adenosyl-L-methionine</keyword>
<organism evidence="7 8">
    <name type="scientific">Flavivirga spongiicola</name>
    <dbReference type="NCBI Taxonomy" id="421621"/>
    <lineage>
        <taxon>Bacteria</taxon>
        <taxon>Pseudomonadati</taxon>
        <taxon>Bacteroidota</taxon>
        <taxon>Flavobacteriia</taxon>
        <taxon>Flavobacteriales</taxon>
        <taxon>Flavobacteriaceae</taxon>
        <taxon>Flavivirga</taxon>
    </lineage>
</organism>
<evidence type="ECO:0000256" key="2">
    <source>
        <dbReference type="ARBA" id="ARBA00022691"/>
    </source>
</evidence>
<keyword evidence="4" id="KW-0408">Iron</keyword>
<evidence type="ECO:0000256" key="5">
    <source>
        <dbReference type="ARBA" id="ARBA00023014"/>
    </source>
</evidence>
<sequence>MVNYLEQINKLMLPGNYLFPPKWIVLGVNNVCNLHCKMCDVGTKNLESNFAQNLVGTHPINMPKELIERIIDQVALFYPKTKLGYGFTEPLVYPLLIESLRYANTKNLFTSITTNALTLKYKAKELVDTNLNELYISLDGPQDIHNEIRGHKKSFQKAIEGIEELLKYGKPPTISVFCVITEWNIGYLNEFANFFKEYPLKQLGFMHTNFTPPEIASLHNQKWKDSYPATDSNVDEINIDNMDLELLWDEINDIKSSSFNFPINFSPSINSKEQLLTFYKNPEKQIGKKCNDIFNNIMIKSDGSVIPAHGRCYNLDIGNIYDKNIKDIWHSSILSKFRTDLQKAGGLFPACSRCCSIA</sequence>
<gene>
    <name evidence="7" type="ORF">N1F79_05925</name>
</gene>
<accession>A0ABU7XPK1</accession>
<dbReference type="CDD" id="cd21109">
    <property type="entry name" value="SPASM"/>
    <property type="match status" value="1"/>
</dbReference>
<dbReference type="SFLD" id="SFLDG01067">
    <property type="entry name" value="SPASM/twitch_domain_containing"/>
    <property type="match status" value="1"/>
</dbReference>
<dbReference type="InterPro" id="IPR013785">
    <property type="entry name" value="Aldolase_TIM"/>
</dbReference>
<dbReference type="PANTHER" id="PTHR11228">
    <property type="entry name" value="RADICAL SAM DOMAIN PROTEIN"/>
    <property type="match status" value="1"/>
</dbReference>
<dbReference type="PANTHER" id="PTHR11228:SF7">
    <property type="entry name" value="PQQA PEPTIDE CYCLASE"/>
    <property type="match status" value="1"/>
</dbReference>
<feature type="domain" description="Radical SAM core" evidence="6">
    <location>
        <begin position="18"/>
        <end position="250"/>
    </location>
</feature>
<dbReference type="EMBL" id="JAODOP010000004">
    <property type="protein sequence ID" value="MEF3832657.1"/>
    <property type="molecule type" value="Genomic_DNA"/>
</dbReference>
<dbReference type="InterPro" id="IPR007197">
    <property type="entry name" value="rSAM"/>
</dbReference>
<dbReference type="InterPro" id="IPR050377">
    <property type="entry name" value="Radical_SAM_PqqE_MftC-like"/>
</dbReference>
<dbReference type="Proteomes" id="UP001337305">
    <property type="component" value="Unassembled WGS sequence"/>
</dbReference>
<evidence type="ECO:0000313" key="8">
    <source>
        <dbReference type="Proteomes" id="UP001337305"/>
    </source>
</evidence>
<evidence type="ECO:0000313" key="7">
    <source>
        <dbReference type="EMBL" id="MEF3832657.1"/>
    </source>
</evidence>
<reference evidence="7 8" key="1">
    <citation type="submission" date="2022-09" db="EMBL/GenBank/DDBJ databases">
        <title>Genome sequencing of Flavivirga sp. MEBiC05379.</title>
        <authorList>
            <person name="Oh H.-M."/>
            <person name="Kwon K.K."/>
            <person name="Park M.J."/>
            <person name="Yang S.-H."/>
        </authorList>
    </citation>
    <scope>NUCLEOTIDE SEQUENCE [LARGE SCALE GENOMIC DNA]</scope>
    <source>
        <strain evidence="7 8">MEBiC05379</strain>
    </source>
</reference>
<dbReference type="CDD" id="cd01335">
    <property type="entry name" value="Radical_SAM"/>
    <property type="match status" value="1"/>
</dbReference>
<dbReference type="SFLD" id="SFLDS00029">
    <property type="entry name" value="Radical_SAM"/>
    <property type="match status" value="1"/>
</dbReference>
<name>A0ABU7XPK1_9FLAO</name>
<comment type="cofactor">
    <cofactor evidence="1">
        <name>[4Fe-4S] cluster</name>
        <dbReference type="ChEBI" id="CHEBI:49883"/>
    </cofactor>
</comment>
<evidence type="ECO:0000259" key="6">
    <source>
        <dbReference type="PROSITE" id="PS51918"/>
    </source>
</evidence>
<dbReference type="Gene3D" id="3.20.20.70">
    <property type="entry name" value="Aldolase class I"/>
    <property type="match status" value="1"/>
</dbReference>
<dbReference type="RefSeq" id="WP_303305032.1">
    <property type="nucleotide sequence ID" value="NZ_JAODOP010000004.1"/>
</dbReference>
<keyword evidence="3" id="KW-0479">Metal-binding</keyword>
<dbReference type="InterPro" id="IPR023885">
    <property type="entry name" value="4Fe4S-binding_SPASM_dom"/>
</dbReference>
<evidence type="ECO:0000256" key="3">
    <source>
        <dbReference type="ARBA" id="ARBA00022723"/>
    </source>
</evidence>
<dbReference type="Pfam" id="PF04055">
    <property type="entry name" value="Radical_SAM"/>
    <property type="match status" value="1"/>
</dbReference>
<dbReference type="PROSITE" id="PS51918">
    <property type="entry name" value="RADICAL_SAM"/>
    <property type="match status" value="1"/>
</dbReference>
<evidence type="ECO:0000256" key="4">
    <source>
        <dbReference type="ARBA" id="ARBA00023004"/>
    </source>
</evidence>
<dbReference type="SUPFAM" id="SSF102114">
    <property type="entry name" value="Radical SAM enzymes"/>
    <property type="match status" value="1"/>
</dbReference>
<dbReference type="Pfam" id="PF13186">
    <property type="entry name" value="SPASM"/>
    <property type="match status" value="1"/>
</dbReference>
<keyword evidence="8" id="KW-1185">Reference proteome</keyword>
<comment type="caution">
    <text evidence="7">The sequence shown here is derived from an EMBL/GenBank/DDBJ whole genome shotgun (WGS) entry which is preliminary data.</text>
</comment>
<proteinExistence type="predicted"/>